<evidence type="ECO:0000256" key="2">
    <source>
        <dbReference type="ARBA" id="ARBA00008193"/>
    </source>
</evidence>
<comment type="caution">
    <text evidence="9">The sequence shown here is derived from an EMBL/GenBank/DDBJ whole genome shotgun (WGS) entry which is preliminary data.</text>
</comment>
<dbReference type="PANTHER" id="PTHR30506">
    <property type="entry name" value="INNER MEMBRANE PROTEIN"/>
    <property type="match status" value="1"/>
</dbReference>
<evidence type="ECO:0000256" key="6">
    <source>
        <dbReference type="ARBA" id="ARBA00023136"/>
    </source>
</evidence>
<name>A0ABQ6J0M2_9GAMM</name>
<comment type="subcellular location">
    <subcellularLocation>
        <location evidence="1">Cell membrane</location>
        <topology evidence="1">Multi-pass membrane protein</topology>
    </subcellularLocation>
</comment>
<evidence type="ECO:0000259" key="8">
    <source>
        <dbReference type="Pfam" id="PF03458"/>
    </source>
</evidence>
<feature type="transmembrane region" description="Helical" evidence="7">
    <location>
        <begin position="94"/>
        <end position="113"/>
    </location>
</feature>
<evidence type="ECO:0000313" key="9">
    <source>
        <dbReference type="EMBL" id="GMA81277.1"/>
    </source>
</evidence>
<gene>
    <name evidence="9" type="ORF">GCM10025855_08100</name>
</gene>
<keyword evidence="6 7" id="KW-0472">Membrane</keyword>
<evidence type="ECO:0000256" key="7">
    <source>
        <dbReference type="SAM" id="Phobius"/>
    </source>
</evidence>
<dbReference type="EMBL" id="BSUY01000001">
    <property type="protein sequence ID" value="GMA81277.1"/>
    <property type="molecule type" value="Genomic_DNA"/>
</dbReference>
<dbReference type="Proteomes" id="UP001157046">
    <property type="component" value="Unassembled WGS sequence"/>
</dbReference>
<keyword evidence="4 7" id="KW-0812">Transmembrane</keyword>
<reference evidence="10" key="1">
    <citation type="journal article" date="2019" name="Int. J. Syst. Evol. Microbiol.">
        <title>The Global Catalogue of Microorganisms (GCM) 10K type strain sequencing project: providing services to taxonomists for standard genome sequencing and annotation.</title>
        <authorList>
            <consortium name="The Broad Institute Genomics Platform"/>
            <consortium name="The Broad Institute Genome Sequencing Center for Infectious Disease"/>
            <person name="Wu L."/>
            <person name="Ma J."/>
        </authorList>
    </citation>
    <scope>NUCLEOTIDE SEQUENCE [LARGE SCALE GENOMIC DNA]</scope>
    <source>
        <strain evidence="10">NBRC 102030</strain>
    </source>
</reference>
<feature type="transmembrane region" description="Helical" evidence="7">
    <location>
        <begin position="61"/>
        <end position="82"/>
    </location>
</feature>
<comment type="similarity">
    <text evidence="2">Belongs to the UPF0126 family.</text>
</comment>
<dbReference type="PANTHER" id="PTHR30506:SF3">
    <property type="entry name" value="UPF0126 INNER MEMBRANE PROTEIN YADS-RELATED"/>
    <property type="match status" value="1"/>
</dbReference>
<organism evidence="9 10">
    <name type="scientific">Shewanella glacialipiscicola</name>
    <dbReference type="NCBI Taxonomy" id="614069"/>
    <lineage>
        <taxon>Bacteria</taxon>
        <taxon>Pseudomonadati</taxon>
        <taxon>Pseudomonadota</taxon>
        <taxon>Gammaproteobacteria</taxon>
        <taxon>Alteromonadales</taxon>
        <taxon>Shewanellaceae</taxon>
        <taxon>Shewanella</taxon>
    </lineage>
</organism>
<feature type="transmembrane region" description="Helical" evidence="7">
    <location>
        <begin position="34"/>
        <end position="54"/>
    </location>
</feature>
<feature type="transmembrane region" description="Helical" evidence="7">
    <location>
        <begin position="201"/>
        <end position="220"/>
    </location>
</feature>
<protein>
    <submittedName>
        <fullName evidence="9">Membrane protein</fullName>
    </submittedName>
</protein>
<keyword evidence="10" id="KW-1185">Reference proteome</keyword>
<keyword evidence="3" id="KW-1003">Cell membrane</keyword>
<keyword evidence="5 7" id="KW-1133">Transmembrane helix</keyword>
<evidence type="ECO:0000313" key="10">
    <source>
        <dbReference type="Proteomes" id="UP001157046"/>
    </source>
</evidence>
<feature type="domain" description="Glycine transporter" evidence="8">
    <location>
        <begin position="123"/>
        <end position="196"/>
    </location>
</feature>
<dbReference type="InterPro" id="IPR005115">
    <property type="entry name" value="Gly_transporter"/>
</dbReference>
<feature type="transmembrane region" description="Helical" evidence="7">
    <location>
        <begin position="149"/>
        <end position="168"/>
    </location>
</feature>
<proteinExistence type="inferred from homology"/>
<evidence type="ECO:0000256" key="4">
    <source>
        <dbReference type="ARBA" id="ARBA00022692"/>
    </source>
</evidence>
<feature type="transmembrane region" description="Helical" evidence="7">
    <location>
        <begin position="180"/>
        <end position="195"/>
    </location>
</feature>
<feature type="transmembrane region" description="Helical" evidence="7">
    <location>
        <begin position="120"/>
        <end position="137"/>
    </location>
</feature>
<dbReference type="Pfam" id="PF03458">
    <property type="entry name" value="Gly_transporter"/>
    <property type="match status" value="2"/>
</dbReference>
<feature type="domain" description="Glycine transporter" evidence="8">
    <location>
        <begin position="38"/>
        <end position="111"/>
    </location>
</feature>
<evidence type="ECO:0000256" key="5">
    <source>
        <dbReference type="ARBA" id="ARBA00022989"/>
    </source>
</evidence>
<accession>A0ABQ6J0M2</accession>
<evidence type="ECO:0000256" key="3">
    <source>
        <dbReference type="ARBA" id="ARBA00022475"/>
    </source>
</evidence>
<evidence type="ECO:0000256" key="1">
    <source>
        <dbReference type="ARBA" id="ARBA00004651"/>
    </source>
</evidence>
<sequence>MINSKLNHYRTSDFSGKISFFELSAVVKMHETEIIGLLWLIGILAEAMTGALAAGRKQMDLFGVVIIGCATAIGGGTLRDMMLGNYPLIWVENVHYLIAIAFASLLTVVIAPVMRYLSKLFLAIDALGLAVFSIVGAQKTLMLGFSPTIAVVMGLVTGVFGGVIRDILCNQVPLIFKKELYAVISLLTASLYILLKDYQLTEWINLLICLSVGFSLRMLALRYHWSMPTFDYQANGDQHTH</sequence>